<keyword evidence="5" id="KW-1185">Reference proteome</keyword>
<dbReference type="PANTHER" id="PTHR11941">
    <property type="entry name" value="ENOYL-COA HYDRATASE-RELATED"/>
    <property type="match status" value="1"/>
</dbReference>
<dbReference type="InterPro" id="IPR001753">
    <property type="entry name" value="Enoyl-CoA_hydra/iso"/>
</dbReference>
<dbReference type="Proteomes" id="UP000529637">
    <property type="component" value="Unassembled WGS sequence"/>
</dbReference>
<dbReference type="SUPFAM" id="SSF52096">
    <property type="entry name" value="ClpP/crotonase"/>
    <property type="match status" value="1"/>
</dbReference>
<dbReference type="PANTHER" id="PTHR11941:SF54">
    <property type="entry name" value="ENOYL-COA HYDRATASE, MITOCHONDRIAL"/>
    <property type="match status" value="1"/>
</dbReference>
<dbReference type="FunFam" id="1.10.12.10:FF:000001">
    <property type="entry name" value="Probable enoyl-CoA hydratase, mitochondrial"/>
    <property type="match status" value="1"/>
</dbReference>
<dbReference type="Pfam" id="PF00378">
    <property type="entry name" value="ECH_1"/>
    <property type="match status" value="1"/>
</dbReference>
<dbReference type="PROSITE" id="PS00166">
    <property type="entry name" value="ENOYL_COA_HYDRATASE"/>
    <property type="match status" value="1"/>
</dbReference>
<evidence type="ECO:0000256" key="2">
    <source>
        <dbReference type="ARBA" id="ARBA00023239"/>
    </source>
</evidence>
<dbReference type="EMBL" id="JABWMJ010000004">
    <property type="protein sequence ID" value="NUZ06085.1"/>
    <property type="molecule type" value="Genomic_DNA"/>
</dbReference>
<dbReference type="RefSeq" id="WP_176068725.1">
    <property type="nucleotide sequence ID" value="NZ_JABWMJ010000004.1"/>
</dbReference>
<keyword evidence="2" id="KW-0456">Lyase</keyword>
<dbReference type="InterPro" id="IPR018376">
    <property type="entry name" value="Enoyl-CoA_hyd/isom_CS"/>
</dbReference>
<comment type="caution">
    <text evidence="4">The sequence shown here is derived from an EMBL/GenBank/DDBJ whole genome shotgun (WGS) entry which is preliminary data.</text>
</comment>
<dbReference type="GO" id="GO:0016853">
    <property type="term" value="F:isomerase activity"/>
    <property type="evidence" value="ECO:0007669"/>
    <property type="project" value="UniProtKB-KW"/>
</dbReference>
<dbReference type="CDD" id="cd06558">
    <property type="entry name" value="crotonase-like"/>
    <property type="match status" value="1"/>
</dbReference>
<sequence>MSNDILIARPAPHVGLVRIDRPEKRNALSVPLRKELVAALQSLDDDADVRAIVLAGSDRIFAAGADLSEIVDASAIDMMLRATNRMWAAIARLTKPMVAAVRGIAFGGGLELALHADLIVAGESARLGLPEIKVGLMPGAGGTQRLLRLLGRQRTLMLLLTGDALTAPEALALGIVNRVVPDDQVDAEALALAGRIAAMPPLAVRQIREVVNAGADCPLDAALMLEHKALQLLCASEDKREGIRAFLEKRTPVFTGR</sequence>
<keyword evidence="4" id="KW-0413">Isomerase</keyword>
<dbReference type="InterPro" id="IPR014748">
    <property type="entry name" value="Enoyl-CoA_hydra_C"/>
</dbReference>
<proteinExistence type="inferred from homology"/>
<comment type="similarity">
    <text evidence="1 3">Belongs to the enoyl-CoA hydratase/isomerase family.</text>
</comment>
<evidence type="ECO:0000313" key="4">
    <source>
        <dbReference type="EMBL" id="NUZ06085.1"/>
    </source>
</evidence>
<dbReference type="Gene3D" id="3.90.226.10">
    <property type="entry name" value="2-enoyl-CoA Hydratase, Chain A, domain 1"/>
    <property type="match status" value="1"/>
</dbReference>
<dbReference type="GO" id="GO:0006635">
    <property type="term" value="P:fatty acid beta-oxidation"/>
    <property type="evidence" value="ECO:0007669"/>
    <property type="project" value="TreeGrafter"/>
</dbReference>
<dbReference type="InterPro" id="IPR029045">
    <property type="entry name" value="ClpP/crotonase-like_dom_sf"/>
</dbReference>
<dbReference type="AlphaFoldDB" id="A0A7Y6NMU9"/>
<organism evidence="4 5">
    <name type="scientific">Piscinibacter koreensis</name>
    <dbReference type="NCBI Taxonomy" id="2742824"/>
    <lineage>
        <taxon>Bacteria</taxon>
        <taxon>Pseudomonadati</taxon>
        <taxon>Pseudomonadota</taxon>
        <taxon>Betaproteobacteria</taxon>
        <taxon>Burkholderiales</taxon>
        <taxon>Sphaerotilaceae</taxon>
        <taxon>Piscinibacter</taxon>
    </lineage>
</organism>
<dbReference type="Gene3D" id="1.10.12.10">
    <property type="entry name" value="Lyase 2-enoyl-coa Hydratase, Chain A, domain 2"/>
    <property type="match status" value="1"/>
</dbReference>
<evidence type="ECO:0000313" key="5">
    <source>
        <dbReference type="Proteomes" id="UP000529637"/>
    </source>
</evidence>
<dbReference type="GO" id="GO:0016836">
    <property type="term" value="F:hydro-lyase activity"/>
    <property type="evidence" value="ECO:0007669"/>
    <property type="project" value="UniProtKB-ARBA"/>
</dbReference>
<evidence type="ECO:0000256" key="1">
    <source>
        <dbReference type="ARBA" id="ARBA00005254"/>
    </source>
</evidence>
<accession>A0A7Y6NMU9</accession>
<evidence type="ECO:0000256" key="3">
    <source>
        <dbReference type="RuleBase" id="RU003707"/>
    </source>
</evidence>
<name>A0A7Y6NMU9_9BURK</name>
<protein>
    <submittedName>
        <fullName evidence="4">Enoyl-CoA hydratase/isomerase family protein</fullName>
    </submittedName>
</protein>
<gene>
    <name evidence="4" type="ORF">HQN59_09955</name>
</gene>
<dbReference type="FunFam" id="3.90.226.10:FF:000009">
    <property type="entry name" value="Carnitinyl-CoA dehydratase"/>
    <property type="match status" value="1"/>
</dbReference>
<reference evidence="4 5" key="1">
    <citation type="submission" date="2020-06" db="EMBL/GenBank/DDBJ databases">
        <title>Schlegella sp. ID0723 isolated from air conditioner.</title>
        <authorList>
            <person name="Kim D.Y."/>
            <person name="Kim D.-U."/>
        </authorList>
    </citation>
    <scope>NUCLEOTIDE SEQUENCE [LARGE SCALE GENOMIC DNA]</scope>
    <source>
        <strain evidence="4 5">ID0723</strain>
    </source>
</reference>